<dbReference type="PANTHER" id="PTHR42771">
    <property type="entry name" value="IRON(3+)-HYDROXAMATE IMPORT ATP-BINDING PROTEIN FHUC"/>
    <property type="match status" value="1"/>
</dbReference>
<dbReference type="InterPro" id="IPR003593">
    <property type="entry name" value="AAA+_ATPase"/>
</dbReference>
<dbReference type="RefSeq" id="WP_379977236.1">
    <property type="nucleotide sequence ID" value="NZ_JBHSFV010000001.1"/>
</dbReference>
<evidence type="ECO:0000256" key="7">
    <source>
        <dbReference type="ARBA" id="ARBA00023004"/>
    </source>
</evidence>
<keyword evidence="6 11" id="KW-0067">ATP-binding</keyword>
<evidence type="ECO:0000256" key="4">
    <source>
        <dbReference type="ARBA" id="ARBA00022496"/>
    </source>
</evidence>
<accession>A0ABV9HR03</accession>
<dbReference type="SMART" id="SM00382">
    <property type="entry name" value="AAA"/>
    <property type="match status" value="1"/>
</dbReference>
<evidence type="ECO:0000259" key="10">
    <source>
        <dbReference type="PROSITE" id="PS50893"/>
    </source>
</evidence>
<dbReference type="GO" id="GO:0005524">
    <property type="term" value="F:ATP binding"/>
    <property type="evidence" value="ECO:0007669"/>
    <property type="project" value="UniProtKB-KW"/>
</dbReference>
<dbReference type="Pfam" id="PF00005">
    <property type="entry name" value="ABC_tran"/>
    <property type="match status" value="1"/>
</dbReference>
<dbReference type="EMBL" id="JBHSFV010000001">
    <property type="protein sequence ID" value="MFC4632606.1"/>
    <property type="molecule type" value="Genomic_DNA"/>
</dbReference>
<sequence length="263" mass="28583">MERPVTHTVLATQDLCIGYASKKGNTLIASEINLAIPQGQLVGLVGINGAGKSTLLRTLAGLQNPLSGNRTLNDTPLSKIEPQTLAKQLSVVLTGQAISKNLSVVELVSLGRQPYTNWLGSLSETDINTITLALQATDTADLKHKKCYELSDGQLQRVLIARALTQDTSVMLLDEPMTHLDLHHKAAVLKLLTQIAHEQKKLVLFSTHDIELAIAHCDQMIVLQDGKAIIDTPKQLIQKGVFDALFPSENVRFDADLGRFVIG</sequence>
<dbReference type="Gene3D" id="3.40.50.300">
    <property type="entry name" value="P-loop containing nucleotide triphosphate hydrolases"/>
    <property type="match status" value="1"/>
</dbReference>
<reference evidence="12" key="1">
    <citation type="journal article" date="2019" name="Int. J. Syst. Evol. Microbiol.">
        <title>The Global Catalogue of Microorganisms (GCM) 10K type strain sequencing project: providing services to taxonomists for standard genome sequencing and annotation.</title>
        <authorList>
            <consortium name="The Broad Institute Genomics Platform"/>
            <consortium name="The Broad Institute Genome Sequencing Center for Infectious Disease"/>
            <person name="Wu L."/>
            <person name="Ma J."/>
        </authorList>
    </citation>
    <scope>NUCLEOTIDE SEQUENCE [LARGE SCALE GENOMIC DNA]</scope>
    <source>
        <strain evidence="12">YJ-61-S</strain>
    </source>
</reference>
<organism evidence="11 12">
    <name type="scientific">Dokdonia ponticola</name>
    <dbReference type="NCBI Taxonomy" id="2041041"/>
    <lineage>
        <taxon>Bacteria</taxon>
        <taxon>Pseudomonadati</taxon>
        <taxon>Bacteroidota</taxon>
        <taxon>Flavobacteriia</taxon>
        <taxon>Flavobacteriales</taxon>
        <taxon>Flavobacteriaceae</taxon>
        <taxon>Dokdonia</taxon>
    </lineage>
</organism>
<keyword evidence="8" id="KW-0406">Ion transport</keyword>
<keyword evidence="3" id="KW-1003">Cell membrane</keyword>
<evidence type="ECO:0000256" key="3">
    <source>
        <dbReference type="ARBA" id="ARBA00022475"/>
    </source>
</evidence>
<dbReference type="InterPro" id="IPR051535">
    <property type="entry name" value="Siderophore_ABC-ATPase"/>
</dbReference>
<dbReference type="SUPFAM" id="SSF52540">
    <property type="entry name" value="P-loop containing nucleoside triphosphate hydrolases"/>
    <property type="match status" value="1"/>
</dbReference>
<comment type="caution">
    <text evidence="11">The sequence shown here is derived from an EMBL/GenBank/DDBJ whole genome shotgun (WGS) entry which is preliminary data.</text>
</comment>
<dbReference type="Proteomes" id="UP001596043">
    <property type="component" value="Unassembled WGS sequence"/>
</dbReference>
<evidence type="ECO:0000313" key="11">
    <source>
        <dbReference type="EMBL" id="MFC4632606.1"/>
    </source>
</evidence>
<keyword evidence="2" id="KW-0813">Transport</keyword>
<keyword evidence="12" id="KW-1185">Reference proteome</keyword>
<name>A0ABV9HR03_9FLAO</name>
<dbReference type="InterPro" id="IPR027417">
    <property type="entry name" value="P-loop_NTPase"/>
</dbReference>
<dbReference type="PROSITE" id="PS50893">
    <property type="entry name" value="ABC_TRANSPORTER_2"/>
    <property type="match status" value="1"/>
</dbReference>
<protein>
    <submittedName>
        <fullName evidence="11">ABC transporter ATP-binding protein</fullName>
    </submittedName>
</protein>
<keyword evidence="4" id="KW-0410">Iron transport</keyword>
<evidence type="ECO:0000256" key="5">
    <source>
        <dbReference type="ARBA" id="ARBA00022741"/>
    </source>
</evidence>
<evidence type="ECO:0000313" key="12">
    <source>
        <dbReference type="Proteomes" id="UP001596043"/>
    </source>
</evidence>
<keyword evidence="5" id="KW-0547">Nucleotide-binding</keyword>
<comment type="subcellular location">
    <subcellularLocation>
        <location evidence="1">Cell membrane</location>
        <topology evidence="1">Peripheral membrane protein</topology>
    </subcellularLocation>
</comment>
<dbReference type="CDD" id="cd03214">
    <property type="entry name" value="ABC_Iron-Siderophores_B12_Hemin"/>
    <property type="match status" value="1"/>
</dbReference>
<evidence type="ECO:0000256" key="8">
    <source>
        <dbReference type="ARBA" id="ARBA00023065"/>
    </source>
</evidence>
<feature type="domain" description="ABC transporter" evidence="10">
    <location>
        <begin position="10"/>
        <end position="250"/>
    </location>
</feature>
<proteinExistence type="predicted"/>
<dbReference type="PANTHER" id="PTHR42771:SF3">
    <property type="entry name" value="PETROBACTIN IMPORT ATP-BINDING PROTEIN YCLP"/>
    <property type="match status" value="1"/>
</dbReference>
<keyword evidence="7" id="KW-0408">Iron</keyword>
<evidence type="ECO:0000256" key="2">
    <source>
        <dbReference type="ARBA" id="ARBA00022448"/>
    </source>
</evidence>
<dbReference type="InterPro" id="IPR003439">
    <property type="entry name" value="ABC_transporter-like_ATP-bd"/>
</dbReference>
<keyword evidence="9" id="KW-0472">Membrane</keyword>
<evidence type="ECO:0000256" key="1">
    <source>
        <dbReference type="ARBA" id="ARBA00004202"/>
    </source>
</evidence>
<gene>
    <name evidence="11" type="ORF">ACFO3O_01730</name>
</gene>
<evidence type="ECO:0000256" key="9">
    <source>
        <dbReference type="ARBA" id="ARBA00023136"/>
    </source>
</evidence>
<evidence type="ECO:0000256" key="6">
    <source>
        <dbReference type="ARBA" id="ARBA00022840"/>
    </source>
</evidence>